<evidence type="ECO:0000313" key="2">
    <source>
        <dbReference type="Proteomes" id="UP000037822"/>
    </source>
</evidence>
<dbReference type="AlphaFoldDB" id="A0A0N1F3B9"/>
<dbReference type="PATRIC" id="fig|1526658.3.peg.1384"/>
<accession>A0A0N1F3B9</accession>
<name>A0A0N1F3B9_9HYPH</name>
<protein>
    <submittedName>
        <fullName evidence="1">Uncharacterized protein</fullName>
    </submittedName>
</protein>
<comment type="caution">
    <text evidence="1">The sequence shown here is derived from an EMBL/GenBank/DDBJ whole genome shotgun (WGS) entry which is preliminary data.</text>
</comment>
<reference evidence="1 2" key="1">
    <citation type="submission" date="2015-07" db="EMBL/GenBank/DDBJ databases">
        <title>Whole genome sequencing of Bosea vaviloviae isolated from cave pool.</title>
        <authorList>
            <person name="Tan N.E.H."/>
            <person name="Lee Y.P."/>
            <person name="Gan H.M."/>
            <person name="Barton H."/>
            <person name="Savka M.A."/>
        </authorList>
    </citation>
    <scope>NUCLEOTIDE SEQUENCE [LARGE SCALE GENOMIC DNA]</scope>
    <source>
        <strain evidence="1 2">SD260</strain>
    </source>
</reference>
<keyword evidence="2" id="KW-1185">Reference proteome</keyword>
<organism evidence="1 2">
    <name type="scientific">Bosea vaviloviae</name>
    <dbReference type="NCBI Taxonomy" id="1526658"/>
    <lineage>
        <taxon>Bacteria</taxon>
        <taxon>Pseudomonadati</taxon>
        <taxon>Pseudomonadota</taxon>
        <taxon>Alphaproteobacteria</taxon>
        <taxon>Hyphomicrobiales</taxon>
        <taxon>Boseaceae</taxon>
        <taxon>Bosea</taxon>
    </lineage>
</organism>
<proteinExistence type="predicted"/>
<dbReference type="EMBL" id="LGSZ01000050">
    <property type="protein sequence ID" value="KPH79351.1"/>
    <property type="molecule type" value="Genomic_DNA"/>
</dbReference>
<sequence length="109" mass="11986">MAMATYSYSHFIEIGRVEVELVISYGVEPGFAGDRIDPPYPASVEVQKVEVKLPKGGVEAAPEWLFDLIAADDGLCEDMLNDADDGAPDWDAIRDMRRDDAITFPHAAE</sequence>
<evidence type="ECO:0000313" key="1">
    <source>
        <dbReference type="EMBL" id="KPH79351.1"/>
    </source>
</evidence>
<gene>
    <name evidence="1" type="ORF">AE618_18820</name>
</gene>
<dbReference type="Proteomes" id="UP000037822">
    <property type="component" value="Unassembled WGS sequence"/>
</dbReference>